<evidence type="ECO:0000313" key="7">
    <source>
        <dbReference type="EMBL" id="SEL27748.1"/>
    </source>
</evidence>
<dbReference type="Pfam" id="PF05954">
    <property type="entry name" value="Phage_GPD"/>
    <property type="match status" value="1"/>
</dbReference>
<dbReference type="OrthoDB" id="5482463at2"/>
<dbReference type="NCBIfam" id="TIGR01646">
    <property type="entry name" value="vgr_GE"/>
    <property type="match status" value="1"/>
</dbReference>
<comment type="subcellular location">
    <subcellularLocation>
        <location evidence="1">Secreted</location>
    </subcellularLocation>
</comment>
<organism evidence="7 8">
    <name type="scientific">Stigmatella aurantiaca</name>
    <dbReference type="NCBI Taxonomy" id="41"/>
    <lineage>
        <taxon>Bacteria</taxon>
        <taxon>Pseudomonadati</taxon>
        <taxon>Myxococcota</taxon>
        <taxon>Myxococcia</taxon>
        <taxon>Myxococcales</taxon>
        <taxon>Cystobacterineae</taxon>
        <taxon>Archangiaceae</taxon>
        <taxon>Stigmatella</taxon>
    </lineage>
</organism>
<dbReference type="Gene3D" id="2.40.50.230">
    <property type="entry name" value="Gp5 N-terminal domain"/>
    <property type="match status" value="1"/>
</dbReference>
<dbReference type="Pfam" id="PF04717">
    <property type="entry name" value="Phage_base_V"/>
    <property type="match status" value="1"/>
</dbReference>
<dbReference type="InterPro" id="IPR017847">
    <property type="entry name" value="T6SS_RhsGE_Vgr_subset"/>
</dbReference>
<dbReference type="AlphaFoldDB" id="A0A1H7NXM5"/>
<dbReference type="InterPro" id="IPR006533">
    <property type="entry name" value="T6SS_Vgr_RhsGE"/>
</dbReference>
<comment type="similarity">
    <text evidence="2">Belongs to the VgrG protein family.</text>
</comment>
<dbReference type="PANTHER" id="PTHR32305">
    <property type="match status" value="1"/>
</dbReference>
<dbReference type="Proteomes" id="UP000182719">
    <property type="component" value="Unassembled WGS sequence"/>
</dbReference>
<dbReference type="SUPFAM" id="SSF69255">
    <property type="entry name" value="gp5 N-terminal domain-like"/>
    <property type="match status" value="1"/>
</dbReference>
<sequence length="886" mass="99071">MVARTLVHLLGETPLFLFEIAGLSEKLKVVRFSGVEGMSRLFEFQVEIACENQDLDFSQVVGKPGRLKLAGERAPRHVEGIVSRFEQVSERPRHAIYRATLVPRVWRLRHRHDCRIFQKLDTQAILKKVFETAGIPSDGVRFSLTGNYEPRDYCVQYRESDWDFASRLMEEDGIFYFFEHHEDKHVLVLGDKESALKPIEGTDSLPFHRPTGTPVQEDHVARFSYVQQVRPGRAVLRDFNFKKPALPMEASQSAAVDADLEVYDSPGEYQDPGRGSPAKGTTLAKLRLEAWQASRLEAQGESDCERLVPGRLFNLKEHSRGDYNARYLLTQVNHTGYQPQVLEEEASQEEFRYSNHFTCIPEKVPYRPERLTPRPHIRGGQTAVVVGPSGEEIHVDEWGRVKVQFHWDRQGKMDADSSCWVRVSQLWAGEQWGRMFLPRIGQEVIVDFIEGDPDRPIITGRLFNGNNLVPYELPKEKTKSTLKSNSSQGGNGYNELRFEDEKKKEQLFMHAERNMDVHVKNDSFETILNDRHQTIGSAGKKGKVGDQNEQVYRDKSLTVHRHSQEHVGGDLKLKVGGIDEGQGNVDIIIQSHRVELVHKDSHLHVQESLLEKVDGSHSLQVGKSLHVHVGQLNAVETGKEVHFKSTKIVIEAAKGITLKGPGGFITIDAGGIAIKGNKVLLNSGGSALSGSGVKPVTPQEAAAAEPAVPALADNGKVRPRTGGGGTSTSSAPKPSKKEAGPAWNTEKQRLAALPIQDFRQQTQSLHSAKRGAAFEAWMHHNHPTFQAAGRKTFQALQSNVQCDKWVNSDKQQIWDFKHYKANQLNRNLSGHAKKQLKTYSDLVDAAEAKGIHYVFSEKPSSKLRNSLGKKGVTVNYIDNSGNIASS</sequence>
<dbReference type="PANTHER" id="PTHR32305:SF15">
    <property type="entry name" value="PROTEIN RHSA-RELATED"/>
    <property type="match status" value="1"/>
</dbReference>
<evidence type="ECO:0000256" key="3">
    <source>
        <dbReference type="ARBA" id="ARBA00022525"/>
    </source>
</evidence>
<dbReference type="GO" id="GO:0005576">
    <property type="term" value="C:extracellular region"/>
    <property type="evidence" value="ECO:0007669"/>
    <property type="project" value="UniProtKB-SubCell"/>
</dbReference>
<dbReference type="SUPFAM" id="SSF69349">
    <property type="entry name" value="Phage fibre proteins"/>
    <property type="match status" value="1"/>
</dbReference>
<dbReference type="SUPFAM" id="SSF69279">
    <property type="entry name" value="Phage tail proteins"/>
    <property type="match status" value="2"/>
</dbReference>
<dbReference type="Gene3D" id="4.10.220.110">
    <property type="match status" value="1"/>
</dbReference>
<name>A0A1H7NXM5_STIAU</name>
<evidence type="ECO:0000256" key="1">
    <source>
        <dbReference type="ARBA" id="ARBA00004613"/>
    </source>
</evidence>
<dbReference type="EMBL" id="FOAP01000005">
    <property type="protein sequence ID" value="SEL27748.1"/>
    <property type="molecule type" value="Genomic_DNA"/>
</dbReference>
<dbReference type="Gene3D" id="2.30.110.50">
    <property type="match status" value="1"/>
</dbReference>
<dbReference type="Gene3D" id="3.55.50.10">
    <property type="entry name" value="Baseplate protein-like domains"/>
    <property type="match status" value="1"/>
</dbReference>
<proteinExistence type="inferred from homology"/>
<evidence type="ECO:0000256" key="2">
    <source>
        <dbReference type="ARBA" id="ARBA00005558"/>
    </source>
</evidence>
<keyword evidence="3" id="KW-0964">Secreted</keyword>
<reference evidence="8" key="1">
    <citation type="submission" date="2016-10" db="EMBL/GenBank/DDBJ databases">
        <authorList>
            <person name="Varghese N."/>
            <person name="Submissions S."/>
        </authorList>
    </citation>
    <scope>NUCLEOTIDE SEQUENCE [LARGE SCALE GENOMIC DNA]</scope>
    <source>
        <strain evidence="8">DSM 17044</strain>
    </source>
</reference>
<accession>A0A1H7NXM5</accession>
<dbReference type="RefSeq" id="WP_083423181.1">
    <property type="nucleotide sequence ID" value="NZ_FOAP01000005.1"/>
</dbReference>
<dbReference type="InterPro" id="IPR050708">
    <property type="entry name" value="T6SS_VgrG/RHS"/>
</dbReference>
<dbReference type="InterPro" id="IPR054030">
    <property type="entry name" value="Gp5_Vgr_C"/>
</dbReference>
<gene>
    <name evidence="7" type="ORF">SAMN05444354_10591</name>
</gene>
<dbReference type="Pfam" id="PF22178">
    <property type="entry name" value="Gp5_trimer_C"/>
    <property type="match status" value="1"/>
</dbReference>
<protein>
    <submittedName>
        <fullName evidence="7">Type VI secretion system secreted protein VgrG</fullName>
    </submittedName>
</protein>
<feature type="domain" description="Gp5/Type VI secretion system Vgr C-terminal trimerisation" evidence="6">
    <location>
        <begin position="480"/>
        <end position="577"/>
    </location>
</feature>
<dbReference type="NCBIfam" id="TIGR03361">
    <property type="entry name" value="VI_Rhs_Vgr"/>
    <property type="match status" value="1"/>
</dbReference>
<evidence type="ECO:0000259" key="5">
    <source>
        <dbReference type="Pfam" id="PF04717"/>
    </source>
</evidence>
<evidence type="ECO:0000313" key="8">
    <source>
        <dbReference type="Proteomes" id="UP000182719"/>
    </source>
</evidence>
<keyword evidence="8" id="KW-1185">Reference proteome</keyword>
<evidence type="ECO:0000256" key="4">
    <source>
        <dbReference type="SAM" id="MobiDB-lite"/>
    </source>
</evidence>
<evidence type="ECO:0000259" key="6">
    <source>
        <dbReference type="Pfam" id="PF22178"/>
    </source>
</evidence>
<feature type="domain" description="Gp5/Type VI secretion system Vgr protein OB-fold" evidence="5">
    <location>
        <begin position="395"/>
        <end position="463"/>
    </location>
</feature>
<dbReference type="InterPro" id="IPR037026">
    <property type="entry name" value="Vgr_OB-fold_dom_sf"/>
</dbReference>
<feature type="compositionally biased region" description="Low complexity" evidence="4">
    <location>
        <begin position="699"/>
        <end position="712"/>
    </location>
</feature>
<dbReference type="InterPro" id="IPR006531">
    <property type="entry name" value="Gp5/Vgr_OB"/>
</dbReference>
<feature type="region of interest" description="Disordered" evidence="4">
    <location>
        <begin position="477"/>
        <end position="496"/>
    </location>
</feature>
<feature type="region of interest" description="Disordered" evidence="4">
    <location>
        <begin position="699"/>
        <end position="743"/>
    </location>
</feature>